<reference evidence="2" key="2">
    <citation type="submission" date="2017-05" db="UniProtKB">
        <authorList>
            <consortium name="EnsemblMetazoa"/>
        </authorList>
    </citation>
    <scope>IDENTIFICATION</scope>
</reference>
<dbReference type="GO" id="GO:0005975">
    <property type="term" value="P:carbohydrate metabolic process"/>
    <property type="evidence" value="ECO:0007669"/>
    <property type="project" value="InterPro"/>
</dbReference>
<dbReference type="PANTHER" id="PTHR42899">
    <property type="entry name" value="SPERMATOGENESIS-ASSOCIATED PROTEIN 20"/>
    <property type="match status" value="1"/>
</dbReference>
<dbReference type="InterPro" id="IPR024705">
    <property type="entry name" value="Ssp411"/>
</dbReference>
<proteinExistence type="predicted"/>
<dbReference type="STRING" id="400682.A0A1X7VKI0"/>
<dbReference type="InterPro" id="IPR008928">
    <property type="entry name" value="6-hairpin_glycosidase_sf"/>
</dbReference>
<accession>A0A1X7VKI0</accession>
<dbReference type="InterPro" id="IPR004879">
    <property type="entry name" value="Ssp411-like_TRX"/>
</dbReference>
<dbReference type="Proteomes" id="UP000007879">
    <property type="component" value="Unassembled WGS sequence"/>
</dbReference>
<sequence length="761" mass="85777">MSSELWRKFITRTFSSGFKLMSTNSCSKRLLNRLAGEKSPYLLQHATNPVDWYPWGEEAFTKSRNENKPIFLSVGYSTCHWCHVMERESFESDTVAKVLNDHFVSIKVDREERPDVDKVYMTFVQATQGSGGWPMSVFLTPELKPFLGGTYFPPEDSFRSPSFLTILNAVHEQWTKDHDNIKQKMNPLMKALQAAVAGSSSLNPQLPGTACIQKAAEMLADRFDSKYGGFGQSMKFPQPVILDLLLRIYARYPSSEMGDGALASVLFTLEAMSNGGMHDHIGQGFHRYSTDPYWHVPHFEKMLYDQAQLVVTYLSAYQITKDDKFKETAVDILEYVLRDLGDKDGGFYSAEDADSYRCHGDKEKKEGAFCVWTWEEIQSILLDPLPGGDTDKTLADLFSSRFGVKKGGNVRPNQDPHGELINQNVLIIKKSFEELSSEFSLEVEQVKSLLMEAKDRLYKMRAERPKPHRDDKILTAWNGLMVSALSRASQVLGGSEYLERAKSAASFIRDSLYDKEKSVLLRNAYRDENDVLSVSTVEGFADDYAFLIRGLIDLYEASHDPLWLKWALELQEQQDRLFLDIKGEEGEEKGGYFSTSGMDDSILLRMKDGEDGAEPSANSVSAENLLRLSSFFDKSELRSKSENIFKTFNSSMMEHPPAMAALIGAFISYLQKPKQVIIVGLISGDDTQALLSCIHSHFIPNKTLILHDPSSPSPLLMESLPLLKDMIMVDDKATVYLCEDYKCAAPTNSSTVLKDMIQPNN</sequence>
<dbReference type="AlphaFoldDB" id="A0A1X7VKI0"/>
<dbReference type="SUPFAM" id="SSF52833">
    <property type="entry name" value="Thioredoxin-like"/>
    <property type="match status" value="1"/>
</dbReference>
<dbReference type="EnsemblMetazoa" id="Aqu2.1.40881_001">
    <property type="protein sequence ID" value="Aqu2.1.40881_001"/>
    <property type="gene ID" value="Aqu2.1.40881"/>
</dbReference>
<organism evidence="2">
    <name type="scientific">Amphimedon queenslandica</name>
    <name type="common">Sponge</name>
    <dbReference type="NCBI Taxonomy" id="400682"/>
    <lineage>
        <taxon>Eukaryota</taxon>
        <taxon>Metazoa</taxon>
        <taxon>Porifera</taxon>
        <taxon>Demospongiae</taxon>
        <taxon>Heteroscleromorpha</taxon>
        <taxon>Haplosclerida</taxon>
        <taxon>Niphatidae</taxon>
        <taxon>Amphimedon</taxon>
    </lineage>
</organism>
<evidence type="ECO:0000259" key="1">
    <source>
        <dbReference type="Pfam" id="PF03190"/>
    </source>
</evidence>
<dbReference type="PIRSF" id="PIRSF006402">
    <property type="entry name" value="UCP006402_thioredoxin"/>
    <property type="match status" value="1"/>
</dbReference>
<dbReference type="SUPFAM" id="SSF48208">
    <property type="entry name" value="Six-hairpin glycosidases"/>
    <property type="match status" value="1"/>
</dbReference>
<dbReference type="Gene3D" id="3.40.30.10">
    <property type="entry name" value="Glutaredoxin"/>
    <property type="match status" value="1"/>
</dbReference>
<protein>
    <recommendedName>
        <fullName evidence="1">Spermatogenesis-associated protein 20-like TRX domain-containing protein</fullName>
    </recommendedName>
</protein>
<evidence type="ECO:0000313" key="2">
    <source>
        <dbReference type="EnsemblMetazoa" id="Aqu2.1.40881_001"/>
    </source>
</evidence>
<reference evidence="3" key="1">
    <citation type="journal article" date="2010" name="Nature">
        <title>The Amphimedon queenslandica genome and the evolution of animal complexity.</title>
        <authorList>
            <person name="Srivastava M."/>
            <person name="Simakov O."/>
            <person name="Chapman J."/>
            <person name="Fahey B."/>
            <person name="Gauthier M.E."/>
            <person name="Mitros T."/>
            <person name="Richards G.S."/>
            <person name="Conaco C."/>
            <person name="Dacre M."/>
            <person name="Hellsten U."/>
            <person name="Larroux C."/>
            <person name="Putnam N.H."/>
            <person name="Stanke M."/>
            <person name="Adamska M."/>
            <person name="Darling A."/>
            <person name="Degnan S.M."/>
            <person name="Oakley T.H."/>
            <person name="Plachetzki D.C."/>
            <person name="Zhai Y."/>
            <person name="Adamski M."/>
            <person name="Calcino A."/>
            <person name="Cummins S.F."/>
            <person name="Goodstein D.M."/>
            <person name="Harris C."/>
            <person name="Jackson D.J."/>
            <person name="Leys S.P."/>
            <person name="Shu S."/>
            <person name="Woodcroft B.J."/>
            <person name="Vervoort M."/>
            <person name="Kosik K.S."/>
            <person name="Manning G."/>
            <person name="Degnan B.M."/>
            <person name="Rokhsar D.S."/>
        </authorList>
    </citation>
    <scope>NUCLEOTIDE SEQUENCE [LARGE SCALE GENOMIC DNA]</scope>
</reference>
<feature type="domain" description="Spermatogenesis-associated protein 20-like TRX" evidence="1">
    <location>
        <begin position="32"/>
        <end position="193"/>
    </location>
</feature>
<gene>
    <name evidence="2" type="primary">100638582</name>
</gene>
<dbReference type="PANTHER" id="PTHR42899:SF1">
    <property type="entry name" value="SPERMATOGENESIS-ASSOCIATED PROTEIN 20"/>
    <property type="match status" value="1"/>
</dbReference>
<dbReference type="eggNOG" id="KOG2244">
    <property type="taxonomic scope" value="Eukaryota"/>
</dbReference>
<dbReference type="InterPro" id="IPR012341">
    <property type="entry name" value="6hp_glycosidase-like_sf"/>
</dbReference>
<dbReference type="Gene3D" id="1.50.10.10">
    <property type="match status" value="1"/>
</dbReference>
<dbReference type="Pfam" id="PF03190">
    <property type="entry name" value="Thioredox_DsbH"/>
    <property type="match status" value="1"/>
</dbReference>
<evidence type="ECO:0000313" key="3">
    <source>
        <dbReference type="Proteomes" id="UP000007879"/>
    </source>
</evidence>
<dbReference type="OrthoDB" id="1923667at2759"/>
<dbReference type="InterPro" id="IPR036249">
    <property type="entry name" value="Thioredoxin-like_sf"/>
</dbReference>
<dbReference type="EnsemblMetazoa" id="XM_003383806.3">
    <property type="protein sequence ID" value="XP_003383854.2"/>
    <property type="gene ID" value="LOC100638582"/>
</dbReference>
<dbReference type="CDD" id="cd02955">
    <property type="entry name" value="SSP411"/>
    <property type="match status" value="1"/>
</dbReference>
<dbReference type="KEGG" id="aqu:100638582"/>
<keyword evidence="3" id="KW-1185">Reference proteome</keyword>
<dbReference type="InParanoid" id="A0A1X7VKI0"/>
<name>A0A1X7VKI0_AMPQE</name>